<protein>
    <submittedName>
        <fullName evidence="3">Helicase-associated domain-containing protein</fullName>
    </submittedName>
</protein>
<dbReference type="Pfam" id="PF21010">
    <property type="entry name" value="HA2_C"/>
    <property type="match status" value="1"/>
</dbReference>
<dbReference type="WBParaSite" id="scaffold13534_cov227.g16923">
    <property type="protein sequence ID" value="scaffold13534_cov227.g16923"/>
    <property type="gene ID" value="scaffold13534_cov227.g16923"/>
</dbReference>
<sequence>NDFDQITPLGYTLVQLPLSPAFAKMIVMSFREGLLPYAITLVSALSVREPLIPISTIKETTVEDTQRRMEEILKQRKLWCSFGEARLFGDLTVLLNVIGAADYEKVLFYY</sequence>
<evidence type="ECO:0000313" key="2">
    <source>
        <dbReference type="Proteomes" id="UP000887561"/>
    </source>
</evidence>
<evidence type="ECO:0000259" key="1">
    <source>
        <dbReference type="SMART" id="SM00847"/>
    </source>
</evidence>
<dbReference type="InterPro" id="IPR007502">
    <property type="entry name" value="Helicase-assoc_dom"/>
</dbReference>
<feature type="domain" description="Helicase-associated" evidence="1">
    <location>
        <begin position="3"/>
        <end position="95"/>
    </location>
</feature>
<keyword evidence="2" id="KW-1185">Reference proteome</keyword>
<dbReference type="AlphaFoldDB" id="A0A915LNJ0"/>
<name>A0A915LNJ0_MELJA</name>
<dbReference type="Proteomes" id="UP000887561">
    <property type="component" value="Unplaced"/>
</dbReference>
<reference evidence="3" key="1">
    <citation type="submission" date="2022-11" db="UniProtKB">
        <authorList>
            <consortium name="WormBaseParasite"/>
        </authorList>
    </citation>
    <scope>IDENTIFICATION</scope>
</reference>
<proteinExistence type="predicted"/>
<organism evidence="2 3">
    <name type="scientific">Meloidogyne javanica</name>
    <name type="common">Root-knot nematode worm</name>
    <dbReference type="NCBI Taxonomy" id="6303"/>
    <lineage>
        <taxon>Eukaryota</taxon>
        <taxon>Metazoa</taxon>
        <taxon>Ecdysozoa</taxon>
        <taxon>Nematoda</taxon>
        <taxon>Chromadorea</taxon>
        <taxon>Rhabditida</taxon>
        <taxon>Tylenchina</taxon>
        <taxon>Tylenchomorpha</taxon>
        <taxon>Tylenchoidea</taxon>
        <taxon>Meloidogynidae</taxon>
        <taxon>Meloidogyninae</taxon>
        <taxon>Meloidogyne</taxon>
        <taxon>Meloidogyne incognita group</taxon>
    </lineage>
</organism>
<dbReference type="Gene3D" id="1.20.120.1080">
    <property type="match status" value="1"/>
</dbReference>
<dbReference type="SMART" id="SM00847">
    <property type="entry name" value="HA2"/>
    <property type="match status" value="1"/>
</dbReference>
<evidence type="ECO:0000313" key="3">
    <source>
        <dbReference type="WBParaSite" id="scaffold13534_cov227.g16923"/>
    </source>
</evidence>
<accession>A0A915LNJ0</accession>